<dbReference type="Proteomes" id="UP000477980">
    <property type="component" value="Unassembled WGS sequence"/>
</dbReference>
<evidence type="ECO:0000256" key="16">
    <source>
        <dbReference type="PIRSR" id="PIRSR000167-2"/>
    </source>
</evidence>
<feature type="binding site" evidence="15">
    <location>
        <position position="211"/>
    </location>
    <ligand>
        <name>S-adenosyl-L-methionine</name>
        <dbReference type="ChEBI" id="CHEBI:59789"/>
        <label>2</label>
    </ligand>
</feature>
<dbReference type="InterPro" id="IPR004558">
    <property type="entry name" value="Coprogen_oxidase_HemN"/>
</dbReference>
<evidence type="ECO:0000256" key="15">
    <source>
        <dbReference type="PIRSR" id="PIRSR000167-1"/>
    </source>
</evidence>
<name>A0A6G1VNX5_9BACT</name>
<evidence type="ECO:0000256" key="14">
    <source>
        <dbReference type="PIRNR" id="PIRNR000167"/>
    </source>
</evidence>
<dbReference type="InterPro" id="IPR006638">
    <property type="entry name" value="Elp3/MiaA/NifB-like_rSAM"/>
</dbReference>
<dbReference type="PANTHER" id="PTHR13932:SF6">
    <property type="entry name" value="OXYGEN-INDEPENDENT COPROPORPHYRINOGEN III OXIDASE"/>
    <property type="match status" value="1"/>
</dbReference>
<feature type="binding site" evidence="15">
    <location>
        <begin position="70"/>
        <end position="72"/>
    </location>
    <ligand>
        <name>S-adenosyl-L-methionine</name>
        <dbReference type="ChEBI" id="CHEBI:59789"/>
        <label>2</label>
    </ligand>
</feature>
<dbReference type="EMBL" id="VZAH01000078">
    <property type="protein sequence ID" value="MQP14264.1"/>
    <property type="molecule type" value="Genomic_DNA"/>
</dbReference>
<keyword evidence="8 14" id="KW-0479">Metal-binding</keyword>
<evidence type="ECO:0000256" key="12">
    <source>
        <dbReference type="ARBA" id="ARBA00023244"/>
    </source>
</evidence>
<evidence type="ECO:0000256" key="1">
    <source>
        <dbReference type="ARBA" id="ARBA00004496"/>
    </source>
</evidence>
<dbReference type="SFLD" id="SFLDS00029">
    <property type="entry name" value="Radical_SAM"/>
    <property type="match status" value="1"/>
</dbReference>
<comment type="cofactor">
    <cofactor evidence="14 16">
        <name>[4Fe-4S] cluster</name>
        <dbReference type="ChEBI" id="CHEBI:49883"/>
    </cofactor>
    <text evidence="14 16">Binds 1 [4Fe-4S] cluster. The cluster is coordinated with 3 cysteines and an exchangeable S-adenosyl-L-methionine.</text>
</comment>
<evidence type="ECO:0000256" key="6">
    <source>
        <dbReference type="ARBA" id="ARBA00022490"/>
    </source>
</evidence>
<dbReference type="InterPro" id="IPR058240">
    <property type="entry name" value="rSAM_sf"/>
</dbReference>
<evidence type="ECO:0000256" key="4">
    <source>
        <dbReference type="ARBA" id="ARBA00011245"/>
    </source>
</evidence>
<protein>
    <recommendedName>
        <fullName evidence="14">Coproporphyrinogen-III oxidase</fullName>
        <ecNumber evidence="14">1.3.98.3</ecNumber>
    </recommendedName>
</protein>
<evidence type="ECO:0000259" key="17">
    <source>
        <dbReference type="PROSITE" id="PS51918"/>
    </source>
</evidence>
<comment type="similarity">
    <text evidence="3 14">Belongs to the anaerobic coproporphyrinogen-III oxidase family.</text>
</comment>
<keyword evidence="9 14" id="KW-0560">Oxidoreductase</keyword>
<comment type="caution">
    <text evidence="18">The sequence shown here is derived from an EMBL/GenBank/DDBJ whole genome shotgun (WGS) entry which is preliminary data.</text>
</comment>
<dbReference type="GO" id="GO:0051539">
    <property type="term" value="F:4 iron, 4 sulfur cluster binding"/>
    <property type="evidence" value="ECO:0007669"/>
    <property type="project" value="UniProtKB-KW"/>
</dbReference>
<keyword evidence="12 14" id="KW-0627">Porphyrin biosynthesis</keyword>
<dbReference type="GO" id="GO:0046872">
    <property type="term" value="F:metal ion binding"/>
    <property type="evidence" value="ECO:0007669"/>
    <property type="project" value="UniProtKB-KW"/>
</dbReference>
<sequence length="461" mass="52818">MTDINNKYQKLIEKYNVPVPRYTSYPPANYFGTDFSMNDYRQEIIRSNNVNPRTLSFYFHIPYCRRLCHYCGCNAFPMASDEQIKRYVDALHKEIDLVLPLLDKSRPVSQIHYGGGTPTILEASVLKELNDHLLQHFPRIENPEIAIECHPGWIDVKYWEDLCDAGFNRFSLGIQDFNNDVMKCVNRKPSLMPVDDIVRLLRGKGAKINMDFLYGLPLQSPESFRETIDKAITIRPDRLVTFSYAHVPWVNKRQLILEKAGLPLPEVKKAMFDVAQDALINGGYVQIGMDHFVQPDDELAVALAEGLMHRNFQGYCTLRTTGQVYAFGVTGISQLTYAYAQNEKDIQQYIEKVEQGTLPTCKGYLLSEQELVTRKTIDMLMCNYQIDWNKLATQAGKTVDELKSILEYDNSKIKELAGDGVIEVSDDRIVMTEEGRMFVRNVATAFDPLMKNNQKSFSKPI</sequence>
<keyword evidence="11 14" id="KW-0411">Iron-sulfur</keyword>
<feature type="binding site" evidence="15">
    <location>
        <position position="187"/>
    </location>
    <ligand>
        <name>S-adenosyl-L-methionine</name>
        <dbReference type="ChEBI" id="CHEBI:59789"/>
        <label>2</label>
    </ligand>
</feature>
<comment type="catalytic activity">
    <reaction evidence="13 14">
        <text>coproporphyrinogen III + 2 S-adenosyl-L-methionine = protoporphyrinogen IX + 2 5'-deoxyadenosine + 2 L-methionine + 2 CO2</text>
        <dbReference type="Rhea" id="RHEA:15425"/>
        <dbReference type="ChEBI" id="CHEBI:16526"/>
        <dbReference type="ChEBI" id="CHEBI:17319"/>
        <dbReference type="ChEBI" id="CHEBI:57307"/>
        <dbReference type="ChEBI" id="CHEBI:57309"/>
        <dbReference type="ChEBI" id="CHEBI:57844"/>
        <dbReference type="ChEBI" id="CHEBI:59789"/>
        <dbReference type="EC" id="1.3.98.3"/>
    </reaction>
</comment>
<dbReference type="Pfam" id="PF04055">
    <property type="entry name" value="Radical_SAM"/>
    <property type="match status" value="1"/>
</dbReference>
<feature type="binding site" evidence="16">
    <location>
        <position position="68"/>
    </location>
    <ligand>
        <name>[4Fe-4S] cluster</name>
        <dbReference type="ChEBI" id="CHEBI:49883"/>
        <note>4Fe-4S-S-AdoMet</note>
    </ligand>
</feature>
<dbReference type="Gene3D" id="1.10.10.920">
    <property type="match status" value="1"/>
</dbReference>
<dbReference type="PANTHER" id="PTHR13932">
    <property type="entry name" value="COPROPORPHYRINIGEN III OXIDASE"/>
    <property type="match status" value="1"/>
</dbReference>
<evidence type="ECO:0000256" key="3">
    <source>
        <dbReference type="ARBA" id="ARBA00005493"/>
    </source>
</evidence>
<comment type="subunit">
    <text evidence="4">Monomer.</text>
</comment>
<dbReference type="InterPro" id="IPR034505">
    <property type="entry name" value="Coproporphyrinogen-III_oxidase"/>
</dbReference>
<dbReference type="UniPathway" id="UPA00251">
    <property type="reaction ID" value="UER00323"/>
</dbReference>
<evidence type="ECO:0000256" key="13">
    <source>
        <dbReference type="ARBA" id="ARBA00048321"/>
    </source>
</evidence>
<dbReference type="SMART" id="SM00729">
    <property type="entry name" value="Elp3"/>
    <property type="match status" value="1"/>
</dbReference>
<feature type="binding site" evidence="15">
    <location>
        <position position="115"/>
    </location>
    <ligand>
        <name>S-adenosyl-L-methionine</name>
        <dbReference type="ChEBI" id="CHEBI:59789"/>
        <label>1</label>
    </ligand>
</feature>
<feature type="binding site" evidence="15">
    <location>
        <position position="148"/>
    </location>
    <ligand>
        <name>S-adenosyl-L-methionine</name>
        <dbReference type="ChEBI" id="CHEBI:59789"/>
        <label>1</label>
    </ligand>
</feature>
<accession>A0A6G1VNX5</accession>
<feature type="binding site" evidence="16">
    <location>
        <position position="64"/>
    </location>
    <ligand>
        <name>[4Fe-4S] cluster</name>
        <dbReference type="ChEBI" id="CHEBI:49883"/>
        <note>4Fe-4S-S-AdoMet</note>
    </ligand>
</feature>
<dbReference type="SUPFAM" id="SSF102114">
    <property type="entry name" value="Radical SAM enzymes"/>
    <property type="match status" value="1"/>
</dbReference>
<dbReference type="PROSITE" id="PS51918">
    <property type="entry name" value="RADICAL_SAM"/>
    <property type="match status" value="1"/>
</dbReference>
<feature type="binding site" evidence="15">
    <location>
        <position position="332"/>
    </location>
    <ligand>
        <name>S-adenosyl-L-methionine</name>
        <dbReference type="ChEBI" id="CHEBI:59789"/>
        <label>1</label>
    </ligand>
</feature>
<comment type="pathway">
    <text evidence="2 14">Porphyrin-containing compound metabolism; protoporphyrin-IX biosynthesis; protoporphyrinogen-IX from coproporphyrinogen-III (AdoMet route): step 1/1.</text>
</comment>
<evidence type="ECO:0000256" key="9">
    <source>
        <dbReference type="ARBA" id="ARBA00023002"/>
    </source>
</evidence>
<evidence type="ECO:0000313" key="19">
    <source>
        <dbReference type="Proteomes" id="UP000477980"/>
    </source>
</evidence>
<keyword evidence="10 14" id="KW-0408">Iron</keyword>
<dbReference type="NCBIfam" id="TIGR00538">
    <property type="entry name" value="hemN"/>
    <property type="match status" value="1"/>
</dbReference>
<feature type="domain" description="Radical SAM core" evidence="17">
    <location>
        <begin position="49"/>
        <end position="281"/>
    </location>
</feature>
<dbReference type="GO" id="GO:0051989">
    <property type="term" value="F:coproporphyrinogen dehydrogenase activity"/>
    <property type="evidence" value="ECO:0007669"/>
    <property type="project" value="UniProtKB-EC"/>
</dbReference>
<gene>
    <name evidence="18" type="primary">hemN</name>
    <name evidence="18" type="ORF">F7D25_07545</name>
</gene>
<reference evidence="18 19" key="1">
    <citation type="submission" date="2019-09" db="EMBL/GenBank/DDBJ databases">
        <title>Distinct polysaccharide growth profiles of human intestinal Prevotella copri isolates.</title>
        <authorList>
            <person name="Fehlner-Peach H."/>
            <person name="Magnabosco C."/>
            <person name="Raghavan V."/>
            <person name="Scher J.U."/>
            <person name="Tett A."/>
            <person name="Cox L.M."/>
            <person name="Gottsegen C."/>
            <person name="Watters A."/>
            <person name="Wiltshire- Gordon J.D."/>
            <person name="Segata N."/>
            <person name="Bonneau R."/>
            <person name="Littman D.R."/>
        </authorList>
    </citation>
    <scope>NUCLEOTIDE SEQUENCE [LARGE SCALE GENOMIC DNA]</scope>
    <source>
        <strain evidence="19">iAA917</strain>
    </source>
</reference>
<dbReference type="SFLD" id="SFLDG01065">
    <property type="entry name" value="anaerobic_coproporphyrinogen-I"/>
    <property type="match status" value="1"/>
</dbReference>
<comment type="subcellular location">
    <subcellularLocation>
        <location evidence="1 14">Cytoplasm</location>
    </subcellularLocation>
</comment>
<keyword evidence="7 14" id="KW-0949">S-adenosyl-L-methionine</keyword>
<dbReference type="AlphaFoldDB" id="A0A6G1VNX5"/>
<keyword evidence="6 14" id="KW-0963">Cytoplasm</keyword>
<feature type="binding site" evidence="15">
    <location>
        <position position="58"/>
    </location>
    <ligand>
        <name>S-adenosyl-L-methionine</name>
        <dbReference type="ChEBI" id="CHEBI:59789"/>
        <label>1</label>
    </ligand>
</feature>
<evidence type="ECO:0000256" key="11">
    <source>
        <dbReference type="ARBA" id="ARBA00023014"/>
    </source>
</evidence>
<dbReference type="EC" id="1.3.98.3" evidence="14"/>
<dbReference type="InterPro" id="IPR007197">
    <property type="entry name" value="rSAM"/>
</dbReference>
<feature type="binding site" evidence="16">
    <location>
        <position position="71"/>
    </location>
    <ligand>
        <name>[4Fe-4S] cluster</name>
        <dbReference type="ChEBI" id="CHEBI:49883"/>
        <note>4Fe-4S-S-AdoMet</note>
    </ligand>
</feature>
<proteinExistence type="inferred from homology"/>
<evidence type="ECO:0000256" key="5">
    <source>
        <dbReference type="ARBA" id="ARBA00022485"/>
    </source>
</evidence>
<dbReference type="GO" id="GO:0006782">
    <property type="term" value="P:protoporphyrinogen IX biosynthetic process"/>
    <property type="evidence" value="ECO:0007669"/>
    <property type="project" value="UniProtKB-UniPathway"/>
</dbReference>
<feature type="binding site" evidence="15">
    <location>
        <position position="175"/>
    </location>
    <ligand>
        <name>S-adenosyl-L-methionine</name>
        <dbReference type="ChEBI" id="CHEBI:59789"/>
        <label>2</label>
    </ligand>
</feature>
<dbReference type="GO" id="GO:0004109">
    <property type="term" value="F:coproporphyrinogen oxidase activity"/>
    <property type="evidence" value="ECO:0007669"/>
    <property type="project" value="InterPro"/>
</dbReference>
<keyword evidence="5 14" id="KW-0004">4Fe-4S</keyword>
<dbReference type="RefSeq" id="WP_153090965.1">
    <property type="nucleotide sequence ID" value="NZ_VZAH01000078.1"/>
</dbReference>
<dbReference type="OrthoDB" id="9808022at2"/>
<evidence type="ECO:0000313" key="18">
    <source>
        <dbReference type="EMBL" id="MQP14264.1"/>
    </source>
</evidence>
<evidence type="ECO:0000256" key="2">
    <source>
        <dbReference type="ARBA" id="ARBA00004785"/>
    </source>
</evidence>
<evidence type="ECO:0000256" key="10">
    <source>
        <dbReference type="ARBA" id="ARBA00023004"/>
    </source>
</evidence>
<evidence type="ECO:0000256" key="8">
    <source>
        <dbReference type="ARBA" id="ARBA00022723"/>
    </source>
</evidence>
<dbReference type="CDD" id="cd01335">
    <property type="entry name" value="Radical_SAM"/>
    <property type="match status" value="1"/>
</dbReference>
<feature type="binding site" evidence="15">
    <location>
        <begin position="116"/>
        <end position="117"/>
    </location>
    <ligand>
        <name>S-adenosyl-L-methionine</name>
        <dbReference type="ChEBI" id="CHEBI:59789"/>
        <label>2</label>
    </ligand>
</feature>
<dbReference type="Gene3D" id="3.30.750.200">
    <property type="match status" value="1"/>
</dbReference>
<dbReference type="GO" id="GO:0005737">
    <property type="term" value="C:cytoplasm"/>
    <property type="evidence" value="ECO:0007669"/>
    <property type="project" value="UniProtKB-SubCell"/>
</dbReference>
<dbReference type="PIRSF" id="PIRSF000167">
    <property type="entry name" value="HemN"/>
    <property type="match status" value="1"/>
</dbReference>
<evidence type="ECO:0000256" key="7">
    <source>
        <dbReference type="ARBA" id="ARBA00022691"/>
    </source>
</evidence>
<organism evidence="18 19">
    <name type="scientific">Segatella copri</name>
    <dbReference type="NCBI Taxonomy" id="165179"/>
    <lineage>
        <taxon>Bacteria</taxon>
        <taxon>Pseudomonadati</taxon>
        <taxon>Bacteroidota</taxon>
        <taxon>Bacteroidia</taxon>
        <taxon>Bacteroidales</taxon>
        <taxon>Prevotellaceae</taxon>
        <taxon>Segatella</taxon>
    </lineage>
</organism>
<feature type="binding site" evidence="15">
    <location>
        <position position="245"/>
    </location>
    <ligand>
        <name>S-adenosyl-L-methionine</name>
        <dbReference type="ChEBI" id="CHEBI:59789"/>
        <label>2</label>
    </ligand>
</feature>